<dbReference type="PANTHER" id="PTHR11941:SF158">
    <property type="entry name" value="ENOYL-COA HYDRATASE (AFU_ORTHOLOGUE AFUA_2G10650)"/>
    <property type="match status" value="1"/>
</dbReference>
<protein>
    <submittedName>
        <fullName evidence="5">Uncharacterized protein</fullName>
    </submittedName>
</protein>
<dbReference type="InterPro" id="IPR029045">
    <property type="entry name" value="ClpP/crotonase-like_dom_sf"/>
</dbReference>
<dbReference type="EMBL" id="LFZO01000008">
    <property type="protein sequence ID" value="KXT18309.1"/>
    <property type="molecule type" value="Genomic_DNA"/>
</dbReference>
<evidence type="ECO:0000313" key="5">
    <source>
        <dbReference type="EMBL" id="KXT18309.1"/>
    </source>
</evidence>
<comment type="similarity">
    <text evidence="1 4">Belongs to the enoyl-CoA hydratase/isomerase family.</text>
</comment>
<dbReference type="STRING" id="113226.A0A139IU75"/>
<dbReference type="PROSITE" id="PS00166">
    <property type="entry name" value="ENOYL_COA_HYDRATASE"/>
    <property type="match status" value="1"/>
</dbReference>
<sequence>MATPPFSNQPPPTSFLQLSYPASRVLMMTMSRSKDMNCTDRAALLEMTTVFRWFDSEAGLTVAILTGAGTKAFSTGADLKEWNRNVAAAVASAKDTANLGPGNVPGVEALSNRRGKKPIIAAVNGLALGGGCENVLNCDIVIAAEHAQFGLVEVRRGLAAYSGALPRLIRIVGLQRASEFALTGKMIDARKAYEWGIVNEVVEQGKLIERAVGFAKEIAEMSPDSVICTRAMLREGWTTADVVEATDLTNEREWHELQKGENMQEGLKAFSEKRKPNWKAPRL</sequence>
<keyword evidence="3" id="KW-0456">Lyase</keyword>
<gene>
    <name evidence="5" type="ORF">AC579_974</name>
</gene>
<evidence type="ECO:0000313" key="6">
    <source>
        <dbReference type="Proteomes" id="UP000073492"/>
    </source>
</evidence>
<evidence type="ECO:0000256" key="4">
    <source>
        <dbReference type="RuleBase" id="RU003707"/>
    </source>
</evidence>
<organism evidence="5 6">
    <name type="scientific">Pseudocercospora musae</name>
    <dbReference type="NCBI Taxonomy" id="113226"/>
    <lineage>
        <taxon>Eukaryota</taxon>
        <taxon>Fungi</taxon>
        <taxon>Dikarya</taxon>
        <taxon>Ascomycota</taxon>
        <taxon>Pezizomycotina</taxon>
        <taxon>Dothideomycetes</taxon>
        <taxon>Dothideomycetidae</taxon>
        <taxon>Mycosphaerellales</taxon>
        <taxon>Mycosphaerellaceae</taxon>
        <taxon>Pseudocercospora</taxon>
    </lineage>
</organism>
<dbReference type="GO" id="GO:0005739">
    <property type="term" value="C:mitochondrion"/>
    <property type="evidence" value="ECO:0007669"/>
    <property type="project" value="TreeGrafter"/>
</dbReference>
<dbReference type="InterPro" id="IPR001753">
    <property type="entry name" value="Enoyl-CoA_hydra/iso"/>
</dbReference>
<reference evidence="5 6" key="1">
    <citation type="submission" date="2015-07" db="EMBL/GenBank/DDBJ databases">
        <title>Comparative genomics of the Sigatoka disease complex on banana suggests a link between parallel evolutionary changes in Pseudocercospora fijiensis and Pseudocercospora eumusae and increased virulence on the banana host.</title>
        <authorList>
            <person name="Chang T.-C."/>
            <person name="Salvucci A."/>
            <person name="Crous P.W."/>
            <person name="Stergiopoulos I."/>
        </authorList>
    </citation>
    <scope>NUCLEOTIDE SEQUENCE [LARGE SCALE GENOMIC DNA]</scope>
    <source>
        <strain evidence="5 6">CBS 116634</strain>
    </source>
</reference>
<accession>A0A139IU75</accession>
<dbReference type="SUPFAM" id="SSF52096">
    <property type="entry name" value="ClpP/crotonase"/>
    <property type="match status" value="1"/>
</dbReference>
<dbReference type="Gene3D" id="3.90.226.10">
    <property type="entry name" value="2-enoyl-CoA Hydratase, Chain A, domain 1"/>
    <property type="match status" value="1"/>
</dbReference>
<evidence type="ECO:0000256" key="2">
    <source>
        <dbReference type="ARBA" id="ARBA00023026"/>
    </source>
</evidence>
<keyword evidence="6" id="KW-1185">Reference proteome</keyword>
<dbReference type="CDD" id="cd06558">
    <property type="entry name" value="crotonase-like"/>
    <property type="match status" value="1"/>
</dbReference>
<keyword evidence="2" id="KW-0843">Virulence</keyword>
<dbReference type="Pfam" id="PF00378">
    <property type="entry name" value="ECH_1"/>
    <property type="match status" value="1"/>
</dbReference>
<dbReference type="Proteomes" id="UP000073492">
    <property type="component" value="Unassembled WGS sequence"/>
</dbReference>
<proteinExistence type="inferred from homology"/>
<comment type="caution">
    <text evidence="5">The sequence shown here is derived from an EMBL/GenBank/DDBJ whole genome shotgun (WGS) entry which is preliminary data.</text>
</comment>
<dbReference type="AlphaFoldDB" id="A0A139IU75"/>
<dbReference type="GO" id="GO:0016829">
    <property type="term" value="F:lyase activity"/>
    <property type="evidence" value="ECO:0007669"/>
    <property type="project" value="UniProtKB-KW"/>
</dbReference>
<evidence type="ECO:0000256" key="3">
    <source>
        <dbReference type="ARBA" id="ARBA00023239"/>
    </source>
</evidence>
<dbReference type="GO" id="GO:0006635">
    <property type="term" value="P:fatty acid beta-oxidation"/>
    <property type="evidence" value="ECO:0007669"/>
    <property type="project" value="TreeGrafter"/>
</dbReference>
<dbReference type="InterPro" id="IPR014748">
    <property type="entry name" value="Enoyl-CoA_hydra_C"/>
</dbReference>
<evidence type="ECO:0000256" key="1">
    <source>
        <dbReference type="ARBA" id="ARBA00005254"/>
    </source>
</evidence>
<dbReference type="Gene3D" id="1.10.12.10">
    <property type="entry name" value="Lyase 2-enoyl-coa Hydratase, Chain A, domain 2"/>
    <property type="match status" value="1"/>
</dbReference>
<name>A0A139IU75_9PEZI</name>
<dbReference type="OrthoDB" id="2139957at2759"/>
<dbReference type="InterPro" id="IPR018376">
    <property type="entry name" value="Enoyl-CoA_hyd/isom_CS"/>
</dbReference>
<dbReference type="PANTHER" id="PTHR11941">
    <property type="entry name" value="ENOYL-COA HYDRATASE-RELATED"/>
    <property type="match status" value="1"/>
</dbReference>